<protein>
    <submittedName>
        <fullName evidence="2">Uncharacterized protein</fullName>
    </submittedName>
</protein>
<organism evidence="2 3">
    <name type="scientific">Arthrospiribacter ruber</name>
    <dbReference type="NCBI Taxonomy" id="2487934"/>
    <lineage>
        <taxon>Bacteria</taxon>
        <taxon>Pseudomonadati</taxon>
        <taxon>Bacteroidota</taxon>
        <taxon>Cytophagia</taxon>
        <taxon>Cytophagales</taxon>
        <taxon>Cyclobacteriaceae</taxon>
        <taxon>Arthrospiribacter</taxon>
    </lineage>
</organism>
<feature type="transmembrane region" description="Helical" evidence="1">
    <location>
        <begin position="32"/>
        <end position="51"/>
    </location>
</feature>
<proteinExistence type="predicted"/>
<sequence>MKESTSWNEAESIQLIREMIEATKYQVIEERFLYLLWGYGVAGAGTIHYLLQFHVGYAHPYLVWFLMPFLGMVNYFYLKKKSVKRQSNTWAGRVLSGIWTGMLFGILAAVAGGFARGWEEAYPVMIILYGLASYATGTALEFRWLKIGGFGSKVLGGLAFFFGFQYQLILLILAVLLSFVLPSHMMGKNK</sequence>
<keyword evidence="1" id="KW-0472">Membrane</keyword>
<gene>
    <name evidence="2" type="ORF">EGN73_22365</name>
</gene>
<keyword evidence="1" id="KW-1133">Transmembrane helix</keyword>
<reference evidence="2 3" key="1">
    <citation type="journal article" date="2020" name="Syst. Appl. Microbiol.">
        <title>Arthrospiribacter ruber gen. nov., sp. nov., a novel bacterium isolated from Arthrospira cultures.</title>
        <authorList>
            <person name="Waleron M."/>
            <person name="Misztak A."/>
            <person name="Waleron M.M."/>
            <person name="Furmaniak M."/>
            <person name="Mrozik A."/>
            <person name="Waleron K."/>
        </authorList>
    </citation>
    <scope>NUCLEOTIDE SEQUENCE [LARGE SCALE GENOMIC DNA]</scope>
    <source>
        <strain evidence="2 3">DPMB0001</strain>
    </source>
</reference>
<evidence type="ECO:0000313" key="2">
    <source>
        <dbReference type="EMBL" id="MBW3470523.1"/>
    </source>
</evidence>
<feature type="transmembrane region" description="Helical" evidence="1">
    <location>
        <begin position="90"/>
        <end position="115"/>
    </location>
</feature>
<dbReference type="EMBL" id="RPHB01000020">
    <property type="protein sequence ID" value="MBW3470523.1"/>
    <property type="molecule type" value="Genomic_DNA"/>
</dbReference>
<evidence type="ECO:0000313" key="3">
    <source>
        <dbReference type="Proteomes" id="UP000727490"/>
    </source>
</evidence>
<feature type="transmembrane region" description="Helical" evidence="1">
    <location>
        <begin position="57"/>
        <end position="78"/>
    </location>
</feature>
<dbReference type="RefSeq" id="WP_219294400.1">
    <property type="nucleotide sequence ID" value="NZ_RPHB01000020.1"/>
</dbReference>
<feature type="transmembrane region" description="Helical" evidence="1">
    <location>
        <begin position="121"/>
        <end position="142"/>
    </location>
</feature>
<evidence type="ECO:0000256" key="1">
    <source>
        <dbReference type="SAM" id="Phobius"/>
    </source>
</evidence>
<keyword evidence="3" id="KW-1185">Reference proteome</keyword>
<keyword evidence="1" id="KW-0812">Transmembrane</keyword>
<dbReference type="AlphaFoldDB" id="A0A951J7E4"/>
<feature type="transmembrane region" description="Helical" evidence="1">
    <location>
        <begin position="154"/>
        <end position="181"/>
    </location>
</feature>
<comment type="caution">
    <text evidence="2">The sequence shown here is derived from an EMBL/GenBank/DDBJ whole genome shotgun (WGS) entry which is preliminary data.</text>
</comment>
<dbReference type="Proteomes" id="UP000727490">
    <property type="component" value="Unassembled WGS sequence"/>
</dbReference>
<name>A0A951J7E4_9BACT</name>
<accession>A0A951J7E4</accession>